<proteinExistence type="predicted"/>
<sequence length="284" mass="33328">MFWWRTLHNGLPLRQNLVRRGFRIEYSCPFGCDESESESHLFKDCPFAKLVWFELKLMIRTESISQNSIIDWIDFWIRDQDTNNAHIRNSLIPEAITICWSIYTQRNQVLFQDGKRDHNDVLHRVSHVMKNIQHAFELPSLDPFFALDRPHHRPAPSLPRHVANSSSITIFCCWRKDALSRTKSVILYSYHNSRIYPLIMLVVNMKNNMLTSVVQCLRRWMLMPHDPHFKAVICIPNRNLISQLHQRTLAPLTYSIIIDDIVAINSPYGNFTFTFLPQLEAAAP</sequence>
<dbReference type="InterPro" id="IPR026960">
    <property type="entry name" value="RVT-Znf"/>
</dbReference>
<keyword evidence="3" id="KW-1185">Reference proteome</keyword>
<keyword evidence="2" id="KW-0548">Nucleotidyltransferase</keyword>
<evidence type="ECO:0000313" key="3">
    <source>
        <dbReference type="Proteomes" id="UP000634136"/>
    </source>
</evidence>
<protein>
    <submittedName>
        <fullName evidence="2">Reverse transcriptase</fullName>
    </submittedName>
</protein>
<keyword evidence="2" id="KW-0695">RNA-directed DNA polymerase</keyword>
<dbReference type="OrthoDB" id="1348681at2759"/>
<evidence type="ECO:0000313" key="2">
    <source>
        <dbReference type="EMBL" id="KAF7820049.1"/>
    </source>
</evidence>
<gene>
    <name evidence="2" type="ORF">G2W53_025504</name>
</gene>
<evidence type="ECO:0000259" key="1">
    <source>
        <dbReference type="Pfam" id="PF13966"/>
    </source>
</evidence>
<dbReference type="Pfam" id="PF13966">
    <property type="entry name" value="zf-RVT"/>
    <property type="match status" value="1"/>
</dbReference>
<comment type="caution">
    <text evidence="2">The sequence shown here is derived from an EMBL/GenBank/DDBJ whole genome shotgun (WGS) entry which is preliminary data.</text>
</comment>
<keyword evidence="2" id="KW-0808">Transferase</keyword>
<accession>A0A834TME3</accession>
<dbReference type="GO" id="GO:0003964">
    <property type="term" value="F:RNA-directed DNA polymerase activity"/>
    <property type="evidence" value="ECO:0007669"/>
    <property type="project" value="UniProtKB-KW"/>
</dbReference>
<reference evidence="2" key="1">
    <citation type="submission" date="2020-09" db="EMBL/GenBank/DDBJ databases">
        <title>Genome-Enabled Discovery of Anthraquinone Biosynthesis in Senna tora.</title>
        <authorList>
            <person name="Kang S.-H."/>
            <person name="Pandey R.P."/>
            <person name="Lee C.-M."/>
            <person name="Sim J.-S."/>
            <person name="Jeong J.-T."/>
            <person name="Choi B.-S."/>
            <person name="Jung M."/>
            <person name="Ginzburg D."/>
            <person name="Zhao K."/>
            <person name="Won S.Y."/>
            <person name="Oh T.-J."/>
            <person name="Yu Y."/>
            <person name="Kim N.-H."/>
            <person name="Lee O.R."/>
            <person name="Lee T.-H."/>
            <person name="Bashyal P."/>
            <person name="Kim T.-S."/>
            <person name="Lee W.-H."/>
            <person name="Kawkins C."/>
            <person name="Kim C.-K."/>
            <person name="Kim J.S."/>
            <person name="Ahn B.O."/>
            <person name="Rhee S.Y."/>
            <person name="Sohng J.K."/>
        </authorList>
    </citation>
    <scope>NUCLEOTIDE SEQUENCE</scope>
    <source>
        <tissue evidence="2">Leaf</tissue>
    </source>
</reference>
<feature type="domain" description="Reverse transcriptase zinc-binding" evidence="1">
    <location>
        <begin position="1"/>
        <end position="52"/>
    </location>
</feature>
<dbReference type="EMBL" id="JAAIUW010000008">
    <property type="protein sequence ID" value="KAF7820049.1"/>
    <property type="molecule type" value="Genomic_DNA"/>
</dbReference>
<organism evidence="2 3">
    <name type="scientific">Senna tora</name>
    <dbReference type="NCBI Taxonomy" id="362788"/>
    <lineage>
        <taxon>Eukaryota</taxon>
        <taxon>Viridiplantae</taxon>
        <taxon>Streptophyta</taxon>
        <taxon>Embryophyta</taxon>
        <taxon>Tracheophyta</taxon>
        <taxon>Spermatophyta</taxon>
        <taxon>Magnoliopsida</taxon>
        <taxon>eudicotyledons</taxon>
        <taxon>Gunneridae</taxon>
        <taxon>Pentapetalae</taxon>
        <taxon>rosids</taxon>
        <taxon>fabids</taxon>
        <taxon>Fabales</taxon>
        <taxon>Fabaceae</taxon>
        <taxon>Caesalpinioideae</taxon>
        <taxon>Cassia clade</taxon>
        <taxon>Senna</taxon>
    </lineage>
</organism>
<dbReference type="Proteomes" id="UP000634136">
    <property type="component" value="Unassembled WGS sequence"/>
</dbReference>
<dbReference type="AlphaFoldDB" id="A0A834TME3"/>
<name>A0A834TME3_9FABA</name>